<dbReference type="GO" id="GO:0043565">
    <property type="term" value="F:sequence-specific DNA binding"/>
    <property type="evidence" value="ECO:0007669"/>
    <property type="project" value="InterPro"/>
</dbReference>
<dbReference type="Pfam" id="PF02311">
    <property type="entry name" value="AraC_binding"/>
    <property type="match status" value="1"/>
</dbReference>
<dbReference type="InterPro" id="IPR003313">
    <property type="entry name" value="AraC-bd"/>
</dbReference>
<evidence type="ECO:0000259" key="4">
    <source>
        <dbReference type="PROSITE" id="PS01124"/>
    </source>
</evidence>
<dbReference type="InterPro" id="IPR009057">
    <property type="entry name" value="Homeodomain-like_sf"/>
</dbReference>
<dbReference type="OrthoDB" id="9809338at2"/>
<dbReference type="EMBL" id="APQD01000013">
    <property type="protein sequence ID" value="ENV82438.1"/>
    <property type="molecule type" value="Genomic_DNA"/>
</dbReference>
<dbReference type="PANTHER" id="PTHR46796">
    <property type="entry name" value="HTH-TYPE TRANSCRIPTIONAL ACTIVATOR RHAS-RELATED"/>
    <property type="match status" value="1"/>
</dbReference>
<dbReference type="InterPro" id="IPR037923">
    <property type="entry name" value="HTH-like"/>
</dbReference>
<dbReference type="PROSITE" id="PS01124">
    <property type="entry name" value="HTH_ARAC_FAMILY_2"/>
    <property type="match status" value="1"/>
</dbReference>
<sequence>MPKPSNQNNWMTRAPSQHHQFERIEAFFSNHSYKPHRHDTYAIGQTLSGVQNFHYRGALQHSLAGMTMVLHPDEQHDGEAGTTAGYHYRMIYIEPALIQSILQGKPLPFIQQGLSQDPRLFQATQNLLLHKHLDTLEEEDALFDLATRLCEVSDGKLQSTKTFDYCAAETAREYILAYPQENLSLKDLEQQTDRDRWSLSRDFRLLFGTSPHRYMTMRRLESVKAYLSQGESLVNAAIRAGFFDQSHMTRHFIKSFGLSPAQWKKMNAIHQFNHTRK</sequence>
<feature type="domain" description="HTH araC/xylS-type" evidence="4">
    <location>
        <begin position="169"/>
        <end position="266"/>
    </location>
</feature>
<gene>
    <name evidence="5" type="ORF">F941_01821</name>
</gene>
<reference evidence="5 6" key="1">
    <citation type="submission" date="2013-02" db="EMBL/GenBank/DDBJ databases">
        <title>The Genome Sequence of Acinetobacter bouvetii CIP 107468.</title>
        <authorList>
            <consortium name="The Broad Institute Genome Sequencing Platform"/>
            <consortium name="The Broad Institute Genome Sequencing Center for Infectious Disease"/>
            <person name="Cerqueira G."/>
            <person name="Feldgarden M."/>
            <person name="Courvalin P."/>
            <person name="Perichon B."/>
            <person name="Grillot-Courvalin C."/>
            <person name="Clermont D."/>
            <person name="Rocha E."/>
            <person name="Yoon E.-J."/>
            <person name="Nemec A."/>
            <person name="Walker B."/>
            <person name="Young S.K."/>
            <person name="Zeng Q."/>
            <person name="Gargeya S."/>
            <person name="Fitzgerald M."/>
            <person name="Haas B."/>
            <person name="Abouelleil A."/>
            <person name="Alvarado L."/>
            <person name="Arachchi H.M."/>
            <person name="Berlin A.M."/>
            <person name="Chapman S.B."/>
            <person name="Dewar J."/>
            <person name="Goldberg J."/>
            <person name="Griggs A."/>
            <person name="Gujja S."/>
            <person name="Hansen M."/>
            <person name="Howarth C."/>
            <person name="Imamovic A."/>
            <person name="Larimer J."/>
            <person name="McCowan C."/>
            <person name="Murphy C."/>
            <person name="Neiman D."/>
            <person name="Pearson M."/>
            <person name="Priest M."/>
            <person name="Roberts A."/>
            <person name="Saif S."/>
            <person name="Shea T."/>
            <person name="Sisk P."/>
            <person name="Sykes S."/>
            <person name="Wortman J."/>
            <person name="Nusbaum C."/>
            <person name="Birren B."/>
        </authorList>
    </citation>
    <scope>NUCLEOTIDE SEQUENCE [LARGE SCALE GENOMIC DNA]</scope>
    <source>
        <strain evidence="5 6">CIP 107468</strain>
    </source>
</reference>
<dbReference type="SMART" id="SM00342">
    <property type="entry name" value="HTH_ARAC"/>
    <property type="match status" value="1"/>
</dbReference>
<proteinExistence type="predicted"/>
<evidence type="ECO:0000313" key="5">
    <source>
        <dbReference type="EMBL" id="ENV82438.1"/>
    </source>
</evidence>
<dbReference type="SUPFAM" id="SSF46689">
    <property type="entry name" value="Homeodomain-like"/>
    <property type="match status" value="2"/>
</dbReference>
<evidence type="ECO:0000256" key="3">
    <source>
        <dbReference type="ARBA" id="ARBA00023163"/>
    </source>
</evidence>
<dbReference type="eggNOG" id="COG2207">
    <property type="taxonomic scope" value="Bacteria"/>
</dbReference>
<accession>N9DPR4</accession>
<evidence type="ECO:0000256" key="1">
    <source>
        <dbReference type="ARBA" id="ARBA00023015"/>
    </source>
</evidence>
<dbReference type="InterPro" id="IPR050204">
    <property type="entry name" value="AraC_XylS_family_regulators"/>
</dbReference>
<dbReference type="AlphaFoldDB" id="N9DPR4"/>
<evidence type="ECO:0000313" key="6">
    <source>
        <dbReference type="Proteomes" id="UP000018460"/>
    </source>
</evidence>
<keyword evidence="1" id="KW-0805">Transcription regulation</keyword>
<dbReference type="Gene3D" id="1.10.10.60">
    <property type="entry name" value="Homeodomain-like"/>
    <property type="match status" value="1"/>
</dbReference>
<protein>
    <recommendedName>
        <fullName evidence="4">HTH araC/xylS-type domain-containing protein</fullName>
    </recommendedName>
</protein>
<dbReference type="PATRIC" id="fig|1120925.3.peg.1927"/>
<dbReference type="SUPFAM" id="SSF51215">
    <property type="entry name" value="Regulatory protein AraC"/>
    <property type="match status" value="1"/>
</dbReference>
<organism evidence="5 6">
    <name type="scientific">Acinetobacter bouvetii DSM 14964 = CIP 107468</name>
    <dbReference type="NCBI Taxonomy" id="1120925"/>
    <lineage>
        <taxon>Bacteria</taxon>
        <taxon>Pseudomonadati</taxon>
        <taxon>Pseudomonadota</taxon>
        <taxon>Gammaproteobacteria</taxon>
        <taxon>Moraxellales</taxon>
        <taxon>Moraxellaceae</taxon>
        <taxon>Acinetobacter</taxon>
    </lineage>
</organism>
<dbReference type="PANTHER" id="PTHR46796:SF2">
    <property type="entry name" value="TRANSCRIPTIONAL REGULATORY PROTEIN"/>
    <property type="match status" value="1"/>
</dbReference>
<dbReference type="Proteomes" id="UP000018460">
    <property type="component" value="Unassembled WGS sequence"/>
</dbReference>
<dbReference type="RefSeq" id="WP_005010407.1">
    <property type="nucleotide sequence ID" value="NZ_KB849727.1"/>
</dbReference>
<evidence type="ECO:0000256" key="2">
    <source>
        <dbReference type="ARBA" id="ARBA00023125"/>
    </source>
</evidence>
<comment type="caution">
    <text evidence="5">The sequence shown here is derived from an EMBL/GenBank/DDBJ whole genome shotgun (WGS) entry which is preliminary data.</text>
</comment>
<keyword evidence="2" id="KW-0238">DNA-binding</keyword>
<dbReference type="Pfam" id="PF12833">
    <property type="entry name" value="HTH_18"/>
    <property type="match status" value="1"/>
</dbReference>
<name>N9DPR4_9GAMM</name>
<keyword evidence="3" id="KW-0804">Transcription</keyword>
<keyword evidence="6" id="KW-1185">Reference proteome</keyword>
<dbReference type="InterPro" id="IPR018060">
    <property type="entry name" value="HTH_AraC"/>
</dbReference>
<dbReference type="GO" id="GO:0003700">
    <property type="term" value="F:DNA-binding transcription factor activity"/>
    <property type="evidence" value="ECO:0007669"/>
    <property type="project" value="InterPro"/>
</dbReference>